<feature type="domain" description="G-protein coupled receptors family 1 profile" evidence="12">
    <location>
        <begin position="21"/>
        <end position="268"/>
    </location>
</feature>
<evidence type="ECO:0000256" key="7">
    <source>
        <dbReference type="ARBA" id="ARBA00023170"/>
    </source>
</evidence>
<dbReference type="GO" id="GO:0005886">
    <property type="term" value="C:plasma membrane"/>
    <property type="evidence" value="ECO:0000318"/>
    <property type="project" value="GO_Central"/>
</dbReference>
<evidence type="ECO:0000256" key="4">
    <source>
        <dbReference type="ARBA" id="ARBA00022989"/>
    </source>
</evidence>
<gene>
    <name evidence="13" type="ORF">NEMVEDRAFT_v1g117891</name>
</gene>
<keyword evidence="3 10" id="KW-0812">Transmembrane</keyword>
<dbReference type="InterPro" id="IPR017452">
    <property type="entry name" value="GPCR_Rhodpsn_7TM"/>
</dbReference>
<evidence type="ECO:0000256" key="10">
    <source>
        <dbReference type="RuleBase" id="RU000688"/>
    </source>
</evidence>
<feature type="transmembrane region" description="Helical" evidence="11">
    <location>
        <begin position="72"/>
        <end position="98"/>
    </location>
</feature>
<keyword evidence="6 11" id="KW-0472">Membrane</keyword>
<dbReference type="PhylomeDB" id="A7SGT8"/>
<proteinExistence type="inferred from homology"/>
<evidence type="ECO:0000256" key="8">
    <source>
        <dbReference type="ARBA" id="ARBA00023180"/>
    </source>
</evidence>
<evidence type="ECO:0000256" key="9">
    <source>
        <dbReference type="ARBA" id="ARBA00023224"/>
    </source>
</evidence>
<dbReference type="Gene3D" id="1.20.1070.10">
    <property type="entry name" value="Rhodopsin 7-helix transmembrane proteins"/>
    <property type="match status" value="1"/>
</dbReference>
<sequence length="287" mass="32463">MELTQANAVVMVILSIITTFGNFLVIYTMHRDPLKELRTIPNWLITNLAFSDLMLGLVVEPLWAVFHWVRGVYLYQVIAVVMHTAIAANFYTLTALSLERYTMLKTRGLTRSAFQHYRLVTSLAFIWFLSVGMAVLILIKPANVCTRTILPYMVGLPSTLILVILYMKIFIVIRNVYHKDFDQSLPSGDLPKMSINVSKMAARCVRKKELQIAKTIFTLLAVLVLLWSPTITAVTITSYCPKCKIDSATLNFMITVGFMNAAINPLIYAFQSQPFRNAVYFMLKGSA</sequence>
<evidence type="ECO:0000313" key="14">
    <source>
        <dbReference type="Proteomes" id="UP000001593"/>
    </source>
</evidence>
<dbReference type="InParanoid" id="A7SGT8"/>
<evidence type="ECO:0000313" key="13">
    <source>
        <dbReference type="EMBL" id="EDO37066.1"/>
    </source>
</evidence>
<feature type="transmembrane region" description="Helical" evidence="11">
    <location>
        <begin position="119"/>
        <end position="139"/>
    </location>
</feature>
<comment type="subcellular location">
    <subcellularLocation>
        <location evidence="1">Cell membrane</location>
        <topology evidence="1">Multi-pass membrane protein</topology>
    </subcellularLocation>
</comment>
<evidence type="ECO:0000259" key="12">
    <source>
        <dbReference type="PROSITE" id="PS50262"/>
    </source>
</evidence>
<dbReference type="PRINTS" id="PR00237">
    <property type="entry name" value="GPCRRHODOPSN"/>
</dbReference>
<accession>A7SGT8</accession>
<name>A7SGT8_NEMVE</name>
<dbReference type="STRING" id="45351.A7SGT8"/>
<dbReference type="PROSITE" id="PS50262">
    <property type="entry name" value="G_PROTEIN_RECEP_F1_2"/>
    <property type="match status" value="1"/>
</dbReference>
<dbReference type="OMA" id="FIVIRNV"/>
<dbReference type="GO" id="GO:0007186">
    <property type="term" value="P:G protein-coupled receptor signaling pathway"/>
    <property type="evidence" value="ECO:0000318"/>
    <property type="project" value="GO_Central"/>
</dbReference>
<feature type="transmembrane region" description="Helical" evidence="11">
    <location>
        <begin position="151"/>
        <end position="173"/>
    </location>
</feature>
<organism evidence="13 14">
    <name type="scientific">Nematostella vectensis</name>
    <name type="common">Starlet sea anemone</name>
    <dbReference type="NCBI Taxonomy" id="45351"/>
    <lineage>
        <taxon>Eukaryota</taxon>
        <taxon>Metazoa</taxon>
        <taxon>Cnidaria</taxon>
        <taxon>Anthozoa</taxon>
        <taxon>Hexacorallia</taxon>
        <taxon>Actiniaria</taxon>
        <taxon>Edwardsiidae</taxon>
        <taxon>Nematostella</taxon>
    </lineage>
</organism>
<keyword evidence="2" id="KW-1003">Cell membrane</keyword>
<keyword evidence="14" id="KW-1185">Reference proteome</keyword>
<keyword evidence="8" id="KW-0325">Glycoprotein</keyword>
<protein>
    <recommendedName>
        <fullName evidence="12">G-protein coupled receptors family 1 profile domain-containing protein</fullName>
    </recommendedName>
</protein>
<dbReference type="GO" id="GO:0001609">
    <property type="term" value="F:G protein-coupled adenosine receptor activity"/>
    <property type="evidence" value="ECO:0000318"/>
    <property type="project" value="GO_Central"/>
</dbReference>
<dbReference type="PANTHER" id="PTHR24246:SF27">
    <property type="entry name" value="ADENOSINE RECEPTOR, ISOFORM A"/>
    <property type="match status" value="1"/>
</dbReference>
<evidence type="ECO:0000256" key="1">
    <source>
        <dbReference type="ARBA" id="ARBA00004651"/>
    </source>
</evidence>
<dbReference type="PROSITE" id="PS00237">
    <property type="entry name" value="G_PROTEIN_RECEP_F1_1"/>
    <property type="match status" value="1"/>
</dbReference>
<feature type="transmembrane region" description="Helical" evidence="11">
    <location>
        <begin position="248"/>
        <end position="270"/>
    </location>
</feature>
<dbReference type="HOGENOM" id="CLU_009579_14_0_1"/>
<keyword evidence="7 10" id="KW-0675">Receptor</keyword>
<comment type="similarity">
    <text evidence="10">Belongs to the G-protein coupled receptor 1 family.</text>
</comment>
<dbReference type="CDD" id="cd00637">
    <property type="entry name" value="7tm_classA_rhodopsin-like"/>
    <property type="match status" value="1"/>
</dbReference>
<dbReference type="EMBL" id="DS469655">
    <property type="protein sequence ID" value="EDO37066.1"/>
    <property type="molecule type" value="Genomic_DNA"/>
</dbReference>
<keyword evidence="4 11" id="KW-1133">Transmembrane helix</keyword>
<feature type="transmembrane region" description="Helical" evidence="11">
    <location>
        <begin position="48"/>
        <end position="66"/>
    </location>
</feature>
<feature type="transmembrane region" description="Helical" evidence="11">
    <location>
        <begin position="216"/>
        <end position="236"/>
    </location>
</feature>
<dbReference type="eggNOG" id="KOG3656">
    <property type="taxonomic scope" value="Eukaryota"/>
</dbReference>
<dbReference type="KEGG" id="nve:5508540"/>
<keyword evidence="9 10" id="KW-0807">Transducer</keyword>
<evidence type="ECO:0000256" key="3">
    <source>
        <dbReference type="ARBA" id="ARBA00022692"/>
    </source>
</evidence>
<keyword evidence="5 10" id="KW-0297">G-protein coupled receptor</keyword>
<evidence type="ECO:0000256" key="11">
    <source>
        <dbReference type="SAM" id="Phobius"/>
    </source>
</evidence>
<evidence type="ECO:0000256" key="2">
    <source>
        <dbReference type="ARBA" id="ARBA00022475"/>
    </source>
</evidence>
<feature type="transmembrane region" description="Helical" evidence="11">
    <location>
        <begin position="6"/>
        <end position="27"/>
    </location>
</feature>
<evidence type="ECO:0000256" key="6">
    <source>
        <dbReference type="ARBA" id="ARBA00023136"/>
    </source>
</evidence>
<reference evidence="13 14" key="1">
    <citation type="journal article" date="2007" name="Science">
        <title>Sea anemone genome reveals ancestral eumetazoan gene repertoire and genomic organization.</title>
        <authorList>
            <person name="Putnam N.H."/>
            <person name="Srivastava M."/>
            <person name="Hellsten U."/>
            <person name="Dirks B."/>
            <person name="Chapman J."/>
            <person name="Salamov A."/>
            <person name="Terry A."/>
            <person name="Shapiro H."/>
            <person name="Lindquist E."/>
            <person name="Kapitonov V.V."/>
            <person name="Jurka J."/>
            <person name="Genikhovich G."/>
            <person name="Grigoriev I.V."/>
            <person name="Lucas S.M."/>
            <person name="Steele R.E."/>
            <person name="Finnerty J.R."/>
            <person name="Technau U."/>
            <person name="Martindale M.Q."/>
            <person name="Rokhsar D.S."/>
        </authorList>
    </citation>
    <scope>NUCLEOTIDE SEQUENCE [LARGE SCALE GENOMIC DNA]</scope>
    <source>
        <strain evidence="14">CH2 X CH6</strain>
    </source>
</reference>
<dbReference type="PANTHER" id="PTHR24246">
    <property type="entry name" value="OLFACTORY RECEPTOR AND ADENOSINE RECEPTOR"/>
    <property type="match status" value="1"/>
</dbReference>
<dbReference type="Proteomes" id="UP000001593">
    <property type="component" value="Unassembled WGS sequence"/>
</dbReference>
<dbReference type="InterPro" id="IPR000276">
    <property type="entry name" value="GPCR_Rhodpsn"/>
</dbReference>
<dbReference type="Pfam" id="PF00001">
    <property type="entry name" value="7tm_1"/>
    <property type="match status" value="1"/>
</dbReference>
<dbReference type="SUPFAM" id="SSF81321">
    <property type="entry name" value="Family A G protein-coupled receptor-like"/>
    <property type="match status" value="1"/>
</dbReference>
<evidence type="ECO:0000256" key="5">
    <source>
        <dbReference type="ARBA" id="ARBA00023040"/>
    </source>
</evidence>
<dbReference type="AlphaFoldDB" id="A7SGT8"/>